<gene>
    <name evidence="6" type="ORF">BLGHR1_10966</name>
</gene>
<dbReference type="InterPro" id="IPR036249">
    <property type="entry name" value="Thioredoxin-like_sf"/>
</dbReference>
<dbReference type="InterPro" id="IPR037047">
    <property type="entry name" value="PITH_dom_sf"/>
</dbReference>
<keyword evidence="2" id="KW-1015">Disulfide bond</keyword>
<evidence type="ECO:0000259" key="5">
    <source>
        <dbReference type="PROSITE" id="PS51532"/>
    </source>
</evidence>
<dbReference type="AlphaFoldDB" id="A0A383UKY8"/>
<dbReference type="Pfam" id="PF06201">
    <property type="entry name" value="PITH"/>
    <property type="match status" value="1"/>
</dbReference>
<dbReference type="InterPro" id="IPR008979">
    <property type="entry name" value="Galactose-bd-like_sf"/>
</dbReference>
<reference evidence="6 7" key="1">
    <citation type="submission" date="2017-11" db="EMBL/GenBank/DDBJ databases">
        <authorList>
            <person name="Kracher B."/>
        </authorList>
    </citation>
    <scope>NUCLEOTIDE SEQUENCE [LARGE SCALE GENOMIC DNA]</scope>
    <source>
        <strain evidence="6 7">RACE1</strain>
    </source>
</reference>
<evidence type="ECO:0000313" key="7">
    <source>
        <dbReference type="Proteomes" id="UP000275772"/>
    </source>
</evidence>
<dbReference type="Gene3D" id="2.60.120.470">
    <property type="entry name" value="PITH domain"/>
    <property type="match status" value="1"/>
</dbReference>
<dbReference type="PROSITE" id="PS00194">
    <property type="entry name" value="THIOREDOXIN_1"/>
    <property type="match status" value="1"/>
</dbReference>
<dbReference type="CDD" id="cd02947">
    <property type="entry name" value="TRX_family"/>
    <property type="match status" value="1"/>
</dbReference>
<dbReference type="SUPFAM" id="SSF52833">
    <property type="entry name" value="Thioredoxin-like"/>
    <property type="match status" value="1"/>
</dbReference>
<dbReference type="Proteomes" id="UP000275772">
    <property type="component" value="Unassembled WGS sequence"/>
</dbReference>
<dbReference type="InterPro" id="IPR010400">
    <property type="entry name" value="PITH_dom"/>
</dbReference>
<dbReference type="Pfam" id="PF00085">
    <property type="entry name" value="Thioredoxin"/>
    <property type="match status" value="1"/>
</dbReference>
<dbReference type="PANTHER" id="PTHR46115">
    <property type="entry name" value="THIOREDOXIN-LIKE PROTEIN 1"/>
    <property type="match status" value="1"/>
</dbReference>
<sequence>MALLRRLKSTVLVHHTFVSGGFLPTPAAHVALPQLEMSKTVAINSLQQFNEYLQTSHIVVTDFYADWCGPCRLVAPLYEQLSAHLSAPKQITFLKVNVDNHKEIASKYAVTAMPTFLVFQRGEVIERVQGADMRKVQAIVQKLLPSTKDAPADATTGEKSTSHSSWRLGELPPGYHDVTDQVDLDGLDLSNADLKFGRARVLFDESKPTALQKGKQQETATKDWVESDSDEQLMLFIPFQSRIKIHSFLITSLPASSSTSTYELAMRPRTIKIYTNHACTLGFEEAEEVTPTQEITLVDSDWDESGTATICLRYVKFQNVSSIVLFIVDGDGSCERTRIDRLRLVGERGEKRDPGRLEKISHDD</sequence>
<dbReference type="PRINTS" id="PR00421">
    <property type="entry name" value="THIOREDOXIN"/>
</dbReference>
<feature type="region of interest" description="Disordered" evidence="3">
    <location>
        <begin position="149"/>
        <end position="169"/>
    </location>
</feature>
<organism evidence="6 7">
    <name type="scientific">Blumeria hordei</name>
    <name type="common">Barley powdery mildew</name>
    <name type="synonym">Blumeria graminis f. sp. hordei</name>
    <dbReference type="NCBI Taxonomy" id="2867405"/>
    <lineage>
        <taxon>Eukaryota</taxon>
        <taxon>Fungi</taxon>
        <taxon>Dikarya</taxon>
        <taxon>Ascomycota</taxon>
        <taxon>Pezizomycotina</taxon>
        <taxon>Leotiomycetes</taxon>
        <taxon>Erysiphales</taxon>
        <taxon>Erysiphaceae</taxon>
        <taxon>Blumeria</taxon>
    </lineage>
</organism>
<dbReference type="SUPFAM" id="SSF49785">
    <property type="entry name" value="Galactose-binding domain-like"/>
    <property type="match status" value="1"/>
</dbReference>
<feature type="domain" description="Thioredoxin" evidence="4">
    <location>
        <begin position="26"/>
        <end position="145"/>
    </location>
</feature>
<comment type="similarity">
    <text evidence="1">Belongs to the thioredoxin family.</text>
</comment>
<evidence type="ECO:0000313" key="6">
    <source>
        <dbReference type="EMBL" id="SZF00235.1"/>
    </source>
</evidence>
<evidence type="ECO:0000256" key="2">
    <source>
        <dbReference type="ARBA" id="ARBA00023157"/>
    </source>
</evidence>
<dbReference type="PROSITE" id="PS51532">
    <property type="entry name" value="PITH"/>
    <property type="match status" value="1"/>
</dbReference>
<dbReference type="EMBL" id="UNSH01000008">
    <property type="protein sequence ID" value="SZF00235.1"/>
    <property type="molecule type" value="Genomic_DNA"/>
</dbReference>
<dbReference type="InterPro" id="IPR017937">
    <property type="entry name" value="Thioredoxin_CS"/>
</dbReference>
<name>A0A383UKY8_BLUHO</name>
<evidence type="ECO:0000256" key="3">
    <source>
        <dbReference type="SAM" id="MobiDB-lite"/>
    </source>
</evidence>
<evidence type="ECO:0000259" key="4">
    <source>
        <dbReference type="PROSITE" id="PS51352"/>
    </source>
</evidence>
<dbReference type="PROSITE" id="PS51352">
    <property type="entry name" value="THIOREDOXIN_2"/>
    <property type="match status" value="1"/>
</dbReference>
<dbReference type="InterPro" id="IPR013766">
    <property type="entry name" value="Thioredoxin_domain"/>
</dbReference>
<dbReference type="VEuPathDB" id="FungiDB:BLGHR1_10966"/>
<accession>A0A383UKY8</accession>
<feature type="domain" description="PITH" evidence="5">
    <location>
        <begin position="167"/>
        <end position="364"/>
    </location>
</feature>
<evidence type="ECO:0000256" key="1">
    <source>
        <dbReference type="ARBA" id="ARBA00008987"/>
    </source>
</evidence>
<dbReference type="Gene3D" id="3.40.30.10">
    <property type="entry name" value="Glutaredoxin"/>
    <property type="match status" value="1"/>
</dbReference>
<dbReference type="GO" id="GO:0005737">
    <property type="term" value="C:cytoplasm"/>
    <property type="evidence" value="ECO:0007669"/>
    <property type="project" value="UniProtKB-ARBA"/>
</dbReference>
<evidence type="ECO:0008006" key="8">
    <source>
        <dbReference type="Google" id="ProtNLM"/>
    </source>
</evidence>
<protein>
    <recommendedName>
        <fullName evidence="8">Thioredoxin</fullName>
    </recommendedName>
</protein>
<proteinExistence type="inferred from homology"/>